<organism evidence="2 3">
    <name type="scientific">Trichinella spiralis</name>
    <name type="common">Trichina worm</name>
    <dbReference type="NCBI Taxonomy" id="6334"/>
    <lineage>
        <taxon>Eukaryota</taxon>
        <taxon>Metazoa</taxon>
        <taxon>Ecdysozoa</taxon>
        <taxon>Nematoda</taxon>
        <taxon>Enoplea</taxon>
        <taxon>Dorylaimia</taxon>
        <taxon>Trichinellida</taxon>
        <taxon>Trichinellidae</taxon>
        <taxon>Trichinella</taxon>
    </lineage>
</organism>
<dbReference type="EMBL" id="JBEUSY010000418">
    <property type="protein sequence ID" value="KAL1234010.1"/>
    <property type="molecule type" value="Genomic_DNA"/>
</dbReference>
<feature type="signal peptide" evidence="1">
    <location>
        <begin position="1"/>
        <end position="17"/>
    </location>
</feature>
<name>A0ABR3KCA8_TRISP</name>
<sequence>MFAYMLLFCSIATMMYSEQIAPQNIHNKFSDSLDLRTKIENVIQDLMISKQLKTFKKISNAKNDGNVKNENKEYNQDLFYYILKVIKSKKMARRRTSWQPLKRDLSNIQRQIFKKY</sequence>
<proteinExistence type="predicted"/>
<keyword evidence="3" id="KW-1185">Reference proteome</keyword>
<gene>
    <name evidence="2" type="ORF">TSPI_09707</name>
</gene>
<feature type="chain" id="PRO_5045280570" evidence="1">
    <location>
        <begin position="18"/>
        <end position="116"/>
    </location>
</feature>
<reference evidence="2 3" key="1">
    <citation type="submission" date="2024-07" db="EMBL/GenBank/DDBJ databases">
        <title>Enhanced genomic and transcriptomic resources for Trichinella pseudospiralis and T. spiralis underpin the discovery of pronounced molecular differences between stages and species.</title>
        <authorList>
            <person name="Pasi K.K."/>
            <person name="La Rosa G."/>
            <person name="Gomez-Morales M.A."/>
            <person name="Tosini F."/>
            <person name="Sumanam S."/>
            <person name="Young N.D."/>
            <person name="Chang B.C."/>
            <person name="Robin G.B."/>
        </authorList>
    </citation>
    <scope>NUCLEOTIDE SEQUENCE [LARGE SCALE GENOMIC DNA]</scope>
    <source>
        <strain evidence="2">ISS534</strain>
    </source>
</reference>
<evidence type="ECO:0000256" key="1">
    <source>
        <dbReference type="SAM" id="SignalP"/>
    </source>
</evidence>
<keyword evidence="1" id="KW-0732">Signal</keyword>
<evidence type="ECO:0000313" key="2">
    <source>
        <dbReference type="EMBL" id="KAL1234010.1"/>
    </source>
</evidence>
<dbReference type="Proteomes" id="UP001558632">
    <property type="component" value="Unassembled WGS sequence"/>
</dbReference>
<accession>A0ABR3KCA8</accession>
<comment type="caution">
    <text evidence="2">The sequence shown here is derived from an EMBL/GenBank/DDBJ whole genome shotgun (WGS) entry which is preliminary data.</text>
</comment>
<protein>
    <submittedName>
        <fullName evidence="2">Coiled-coil domain-containing protein</fullName>
    </submittedName>
</protein>
<evidence type="ECO:0000313" key="3">
    <source>
        <dbReference type="Proteomes" id="UP001558632"/>
    </source>
</evidence>